<proteinExistence type="inferred from homology"/>
<evidence type="ECO:0000313" key="4">
    <source>
        <dbReference type="Proteomes" id="UP000832011"/>
    </source>
</evidence>
<dbReference type="SUPFAM" id="SSF51556">
    <property type="entry name" value="Metallo-dependent hydrolases"/>
    <property type="match status" value="1"/>
</dbReference>
<gene>
    <name evidence="3" type="ORF">LVJ82_03555</name>
</gene>
<dbReference type="PANTHER" id="PTHR43569:SF2">
    <property type="entry name" value="AMIDOHYDROLASE-RELATED DOMAIN-CONTAINING PROTEIN"/>
    <property type="match status" value="1"/>
</dbReference>
<accession>A0ABY4E6S2</accession>
<dbReference type="RefSeq" id="WP_058356023.1">
    <property type="nucleotide sequence ID" value="NZ_CABKVG010000008.1"/>
</dbReference>
<reference evidence="3 4" key="1">
    <citation type="journal article" date="2022" name="Res Sq">
        <title>Evolution of multicellular longitudinally dividing oral cavity symbionts (Neisseriaceae).</title>
        <authorList>
            <person name="Nyongesa S."/>
            <person name="Weber P."/>
            <person name="Bernet E."/>
            <person name="Pullido F."/>
            <person name="Nieckarz M."/>
            <person name="Delaby M."/>
            <person name="Nieves C."/>
            <person name="Viehboeck T."/>
            <person name="Krause N."/>
            <person name="Rivera-Millot A."/>
            <person name="Nakamura A."/>
            <person name="Vischer N."/>
            <person name="VanNieuwenhze M."/>
            <person name="Brun Y."/>
            <person name="Cava F."/>
            <person name="Bulgheresi S."/>
            <person name="Veyrier F."/>
        </authorList>
    </citation>
    <scope>NUCLEOTIDE SEQUENCE [LARGE SCALE GENOMIC DNA]</scope>
    <source>
        <strain evidence="3 4">SN4</strain>
    </source>
</reference>
<dbReference type="PANTHER" id="PTHR43569">
    <property type="entry name" value="AMIDOHYDROLASE"/>
    <property type="match status" value="1"/>
</dbReference>
<dbReference type="InterPro" id="IPR032466">
    <property type="entry name" value="Metal_Hydrolase"/>
</dbReference>
<dbReference type="Pfam" id="PF04909">
    <property type="entry name" value="Amidohydro_2"/>
    <property type="match status" value="1"/>
</dbReference>
<evidence type="ECO:0000313" key="3">
    <source>
        <dbReference type="EMBL" id="UOO90078.1"/>
    </source>
</evidence>
<keyword evidence="4" id="KW-1185">Reference proteome</keyword>
<name>A0ABY4E6S2_9NEIS</name>
<dbReference type="InterPro" id="IPR006680">
    <property type="entry name" value="Amidohydro-rel"/>
</dbReference>
<dbReference type="InterPro" id="IPR052350">
    <property type="entry name" value="Metallo-dep_Lactonases"/>
</dbReference>
<sequence>MIDSHIHFWRYQAAEFPWIDEGMAVLKQDFLPEHLLAASNGQVEAMVAVQARTSWAENQYLVDLAATEPRLQAVVGWFDFDGEVTAQLKRAQDLPLIKGFRHLIQDEADPSAYLLTHSGLNQAVPRLQAASLVYEVLVQQADLAAALAFCQRHDNHYLIVDHMAKPVFGDAAAFAHWHHHMQALAALPHVLVKVSGLETEAGVGATAADLQRHVDSVYQMFGAERLLWGSNWPVAQLTHSYSDLLQHAHTLTQTWSASERAALFSDTARRVYQLNTLSNTDNTQRTHNGFALAR</sequence>
<protein>
    <submittedName>
        <fullName evidence="3">Amidohydrolase family protein</fullName>
    </submittedName>
</protein>
<feature type="domain" description="Amidohydrolase-related" evidence="2">
    <location>
        <begin position="2"/>
        <end position="274"/>
    </location>
</feature>
<comment type="similarity">
    <text evidence="1">Belongs to the metallo-dependent hydrolases superfamily.</text>
</comment>
<evidence type="ECO:0000256" key="1">
    <source>
        <dbReference type="ARBA" id="ARBA00038310"/>
    </source>
</evidence>
<dbReference type="Gene3D" id="3.20.20.140">
    <property type="entry name" value="Metal-dependent hydrolases"/>
    <property type="match status" value="1"/>
</dbReference>
<dbReference type="EMBL" id="CP091511">
    <property type="protein sequence ID" value="UOO90078.1"/>
    <property type="molecule type" value="Genomic_DNA"/>
</dbReference>
<organism evidence="3 4">
    <name type="scientific">Vitreoscilla massiliensis</name>
    <dbReference type="NCBI Taxonomy" id="1689272"/>
    <lineage>
        <taxon>Bacteria</taxon>
        <taxon>Pseudomonadati</taxon>
        <taxon>Pseudomonadota</taxon>
        <taxon>Betaproteobacteria</taxon>
        <taxon>Neisseriales</taxon>
        <taxon>Neisseriaceae</taxon>
        <taxon>Vitreoscilla</taxon>
    </lineage>
</organism>
<evidence type="ECO:0000259" key="2">
    <source>
        <dbReference type="Pfam" id="PF04909"/>
    </source>
</evidence>
<dbReference type="Proteomes" id="UP000832011">
    <property type="component" value="Chromosome"/>
</dbReference>